<keyword evidence="2" id="KW-1185">Reference proteome</keyword>
<protein>
    <submittedName>
        <fullName evidence="1">Uncharacterized protein</fullName>
    </submittedName>
</protein>
<sequence length="86" mass="9237">MFAQRASNGLPRFLFRLAGNGAGVHDDEIGTRAFAEQAASGGFGRVAPLAMTATPRLHAELFEGNGQIVRFDPIHLAPEVDNRVPH</sequence>
<dbReference type="Proteomes" id="UP001320544">
    <property type="component" value="Chromosome"/>
</dbReference>
<reference evidence="1 2" key="1">
    <citation type="submission" date="2022-01" db="EMBL/GenBank/DDBJ databases">
        <title>Novel bile acid biosynthetic pathways are enriched in the microbiome of centenarians.</title>
        <authorList>
            <person name="Sato Y."/>
            <person name="Atarashi K."/>
            <person name="Plichta R.D."/>
            <person name="Arai Y."/>
            <person name="Sasajima S."/>
            <person name="Kearney M.S."/>
            <person name="Suda W."/>
            <person name="Takeshita K."/>
            <person name="Sasaki T."/>
            <person name="Okamoto S."/>
            <person name="Skelly N.A."/>
            <person name="Okamura Y."/>
            <person name="Vlamakis H."/>
            <person name="Li Y."/>
            <person name="Tanoue T."/>
            <person name="Takei H."/>
            <person name="Nittono H."/>
            <person name="Narushima S."/>
            <person name="Irie J."/>
            <person name="Itoh H."/>
            <person name="Moriya K."/>
            <person name="Sugiura Y."/>
            <person name="Suematsu M."/>
            <person name="Moritoki N."/>
            <person name="Shibata S."/>
            <person name="Littman R.D."/>
            <person name="Fischbach A.M."/>
            <person name="Uwamino Y."/>
            <person name="Inoue T."/>
            <person name="Honda A."/>
            <person name="Hattori M."/>
            <person name="Murai T."/>
            <person name="Xavier J.R."/>
            <person name="Hirose N."/>
            <person name="Honda K."/>
        </authorList>
    </citation>
    <scope>NUCLEOTIDE SEQUENCE [LARGE SCALE GENOMIC DNA]</scope>
    <source>
        <strain evidence="1 2">CE91-St30</strain>
    </source>
</reference>
<evidence type="ECO:0000313" key="2">
    <source>
        <dbReference type="Proteomes" id="UP001320544"/>
    </source>
</evidence>
<organism evidence="1 2">
    <name type="scientific">Raoultibacter timonensis</name>
    <dbReference type="NCBI Taxonomy" id="1907662"/>
    <lineage>
        <taxon>Bacteria</taxon>
        <taxon>Bacillati</taxon>
        <taxon>Actinomycetota</taxon>
        <taxon>Coriobacteriia</taxon>
        <taxon>Eggerthellales</taxon>
        <taxon>Eggerthellaceae</taxon>
        <taxon>Raoultibacter</taxon>
    </lineage>
</organism>
<proteinExistence type="predicted"/>
<accession>A0ABN6MEL2</accession>
<name>A0ABN6MEL2_9ACTN</name>
<dbReference type="EMBL" id="AP025564">
    <property type="protein sequence ID" value="BDE96427.1"/>
    <property type="molecule type" value="Genomic_DNA"/>
</dbReference>
<gene>
    <name evidence="1" type="ORF">CE91St30_17600</name>
</gene>
<evidence type="ECO:0000313" key="1">
    <source>
        <dbReference type="EMBL" id="BDE96427.1"/>
    </source>
</evidence>